<feature type="transmembrane region" description="Helical" evidence="1">
    <location>
        <begin position="12"/>
        <end position="32"/>
    </location>
</feature>
<keyword evidence="1" id="KW-0472">Membrane</keyword>
<gene>
    <name evidence="2" type="ORF">METZ01_LOCUS22072</name>
</gene>
<name>A0A381PRW0_9ZZZZ</name>
<dbReference type="EMBL" id="UINC01001056">
    <property type="protein sequence ID" value="SUZ69218.1"/>
    <property type="molecule type" value="Genomic_DNA"/>
</dbReference>
<sequence length="33" mass="3547">MVYLRSISDGGFMMLPITFCAIVVVALAGWTAL</sequence>
<reference evidence="2" key="1">
    <citation type="submission" date="2018-05" db="EMBL/GenBank/DDBJ databases">
        <authorList>
            <person name="Lanie J.A."/>
            <person name="Ng W.-L."/>
            <person name="Kazmierczak K.M."/>
            <person name="Andrzejewski T.M."/>
            <person name="Davidsen T.M."/>
            <person name="Wayne K.J."/>
            <person name="Tettelin H."/>
            <person name="Glass J.I."/>
            <person name="Rusch D."/>
            <person name="Podicherti R."/>
            <person name="Tsui H.-C.T."/>
            <person name="Winkler M.E."/>
        </authorList>
    </citation>
    <scope>NUCLEOTIDE SEQUENCE</scope>
</reference>
<protein>
    <submittedName>
        <fullName evidence="2">Uncharacterized protein</fullName>
    </submittedName>
</protein>
<accession>A0A381PRW0</accession>
<dbReference type="AlphaFoldDB" id="A0A381PRW0"/>
<organism evidence="2">
    <name type="scientific">marine metagenome</name>
    <dbReference type="NCBI Taxonomy" id="408172"/>
    <lineage>
        <taxon>unclassified sequences</taxon>
        <taxon>metagenomes</taxon>
        <taxon>ecological metagenomes</taxon>
    </lineage>
</organism>
<keyword evidence="1" id="KW-0812">Transmembrane</keyword>
<evidence type="ECO:0000313" key="2">
    <source>
        <dbReference type="EMBL" id="SUZ69218.1"/>
    </source>
</evidence>
<proteinExistence type="predicted"/>
<evidence type="ECO:0000256" key="1">
    <source>
        <dbReference type="SAM" id="Phobius"/>
    </source>
</evidence>
<feature type="non-terminal residue" evidence="2">
    <location>
        <position position="33"/>
    </location>
</feature>
<keyword evidence="1" id="KW-1133">Transmembrane helix</keyword>